<keyword evidence="5" id="KW-1185">Reference proteome</keyword>
<name>Q19YX6_9CAUD</name>
<evidence type="ECO:0000313" key="5">
    <source>
        <dbReference type="Proteomes" id="UP000000907"/>
    </source>
</evidence>
<dbReference type="InterPro" id="IPR044925">
    <property type="entry name" value="His-Me_finger_sf"/>
</dbReference>
<feature type="region of interest" description="Disordered" evidence="1">
    <location>
        <begin position="86"/>
        <end position="121"/>
    </location>
</feature>
<accession>Q19YX6</accession>
<dbReference type="InterPro" id="IPR003615">
    <property type="entry name" value="HNH_nuc"/>
</dbReference>
<reference evidence="5" key="1">
    <citation type="journal article" date="2006" name="PLoS Genet.">
        <title>Exploring the Mycobacteriophage Metaproteome: Phage Genomics as an Educational Platform.</title>
        <authorList>
            <person name="Hatfull G.F."/>
            <person name="Pedulla M.L."/>
            <person name="Jacobs-Sera D."/>
            <person name="Cichon P.M."/>
            <person name="Foley A."/>
            <person name="Ford M.E."/>
            <person name="Gonda R.M."/>
            <person name="Houtz J.M."/>
            <person name="Hryckowian A.J."/>
            <person name="Kelchner V.A."/>
            <person name="Namburi S."/>
            <person name="Pajcini K.V."/>
            <person name="Popovich M.G."/>
            <person name="Schleicher D.T."/>
            <person name="Simanek B.Z."/>
            <person name="Smith A.L."/>
            <person name="Zdanowicz G.M."/>
            <person name="Kumar V."/>
            <person name="Peebles C.L."/>
            <person name="Jacobs W.R.Jr."/>
            <person name="Lawrence J.G."/>
            <person name="Hendrix R.W."/>
        </authorList>
    </citation>
    <scope>NUCLEOTIDE SEQUENCE [LARGE SCALE GENOMIC DNA]</scope>
</reference>
<feature type="domain" description="NUMOD4" evidence="2">
    <location>
        <begin position="2"/>
        <end position="57"/>
    </location>
</feature>
<evidence type="ECO:0000256" key="1">
    <source>
        <dbReference type="SAM" id="MobiDB-lite"/>
    </source>
</evidence>
<feature type="region of interest" description="Disordered" evidence="1">
    <location>
        <begin position="144"/>
        <end position="164"/>
    </location>
</feature>
<dbReference type="EMBL" id="DQ398049">
    <property type="protein sequence ID" value="ABD58526.1"/>
    <property type="molecule type" value="Genomic_DNA"/>
</dbReference>
<dbReference type="Gene3D" id="3.90.75.20">
    <property type="match status" value="1"/>
</dbReference>
<feature type="compositionally biased region" description="Polar residues" evidence="1">
    <location>
        <begin position="94"/>
        <end position="107"/>
    </location>
</feature>
<proteinExistence type="predicted"/>
<sequence>MERWKPIDGWPGYEISDHGNVRSIDREVSNGRGTHILKGKLLVPFVTKKGYHSVGLRRDGKYTRFLVHRLVYSHFVGDCTGLQVRHWPDRDPSHNTPDNLTVGTNSDNQRDSVAHGTHRSARKTECIRGHAFTPANTLHYVGKSGPARSCRRCHADRQKARRHR</sequence>
<dbReference type="Pfam" id="PF13392">
    <property type="entry name" value="HNH_3"/>
    <property type="match status" value="1"/>
</dbReference>
<evidence type="ECO:0000259" key="3">
    <source>
        <dbReference type="Pfam" id="PF13392"/>
    </source>
</evidence>
<dbReference type="KEGG" id="vg:4157759"/>
<dbReference type="SUPFAM" id="SSF54060">
    <property type="entry name" value="His-Me finger endonucleases"/>
    <property type="match status" value="1"/>
</dbReference>
<reference evidence="4 5" key="2">
    <citation type="journal article" date="2006" name="PLoS Genet.">
        <title>Exploring the mycobacteriophage metaproteome: phage genomics as an educational platform.</title>
        <authorList>
            <person name="Hatfull G.F."/>
            <person name="Pedulla M.L."/>
            <person name="Jacobs-Sera D."/>
            <person name="Cichon P.M."/>
            <person name="Foley A."/>
            <person name="Ford M.E."/>
            <person name="Gonda R.M."/>
            <person name="Houtz J.M."/>
            <person name="Hryckowian A.J."/>
            <person name="Kelchner V.A."/>
            <person name="Namburi S."/>
            <person name="Pajcini K.V."/>
            <person name="Popovich M.G."/>
            <person name="Schleicher D.T."/>
            <person name="Simanek B.Z."/>
            <person name="Smith A.L."/>
            <person name="Zdanowicz G.M."/>
            <person name="Kumar V."/>
            <person name="Peebles C.L."/>
            <person name="Jacobs W.R.Jr."/>
            <person name="Lawrence J.G."/>
            <person name="Hendrix R.W."/>
        </authorList>
    </citation>
    <scope>NUCLEOTIDE SEQUENCE [LARGE SCALE GENOMIC DNA]</scope>
</reference>
<evidence type="ECO:0008006" key="6">
    <source>
        <dbReference type="Google" id="ProtNLM"/>
    </source>
</evidence>
<organism evidence="4 5">
    <name type="scientific">Mycobacterium phage Pipefish</name>
    <dbReference type="NCBI Taxonomy" id="373413"/>
    <lineage>
        <taxon>Viruses</taxon>
        <taxon>Duplodnaviria</taxon>
        <taxon>Heunggongvirae</taxon>
        <taxon>Uroviricota</taxon>
        <taxon>Caudoviricetes</taxon>
        <taxon>Bclasvirinae</taxon>
        <taxon>Pipefishvirus</taxon>
        <taxon>Pipefishvirus pipefish</taxon>
    </lineage>
</organism>
<dbReference type="Pfam" id="PF07463">
    <property type="entry name" value="NUMOD4"/>
    <property type="match status" value="1"/>
</dbReference>
<dbReference type="GO" id="GO:0016788">
    <property type="term" value="F:hydrolase activity, acting on ester bonds"/>
    <property type="evidence" value="ECO:0007669"/>
    <property type="project" value="InterPro"/>
</dbReference>
<feature type="domain" description="HNH nuclease" evidence="3">
    <location>
        <begin position="66"/>
        <end position="110"/>
    </location>
</feature>
<evidence type="ECO:0000259" key="2">
    <source>
        <dbReference type="Pfam" id="PF07463"/>
    </source>
</evidence>
<gene>
    <name evidence="4" type="primary">29</name>
    <name evidence="4" type="ORF">PBI_PIPEFISH_29</name>
</gene>
<dbReference type="InterPro" id="IPR010902">
    <property type="entry name" value="NUMOD4"/>
</dbReference>
<evidence type="ECO:0000313" key="4">
    <source>
        <dbReference type="EMBL" id="ABD58526.1"/>
    </source>
</evidence>
<dbReference type="Proteomes" id="UP000000907">
    <property type="component" value="Segment"/>
</dbReference>
<protein>
    <recommendedName>
        <fullName evidence="6">HNH endonuclease</fullName>
    </recommendedName>
</protein>
<dbReference type="RefSeq" id="YP_655306.1">
    <property type="nucleotide sequence ID" value="NC_008199.1"/>
</dbReference>